<accession>A0ABZ1UBX9</accession>
<keyword evidence="3 5" id="KW-1133">Transmembrane helix</keyword>
<dbReference type="RefSeq" id="WP_328958266.1">
    <property type="nucleotide sequence ID" value="NZ_CP108110.1"/>
</dbReference>
<comment type="subcellular location">
    <subcellularLocation>
        <location evidence="1">Endomembrane system</location>
        <topology evidence="1">Multi-pass membrane protein</topology>
    </subcellularLocation>
</comment>
<evidence type="ECO:0000256" key="3">
    <source>
        <dbReference type="ARBA" id="ARBA00022989"/>
    </source>
</evidence>
<feature type="transmembrane region" description="Helical" evidence="5">
    <location>
        <begin position="44"/>
        <end position="65"/>
    </location>
</feature>
<feature type="domain" description="HTTM-like" evidence="6">
    <location>
        <begin position="41"/>
        <end position="339"/>
    </location>
</feature>
<dbReference type="PANTHER" id="PTHR39535">
    <property type="entry name" value="SPORULATION-DELAYING PROTEIN SDPB"/>
    <property type="match status" value="1"/>
</dbReference>
<dbReference type="SMART" id="SM00752">
    <property type="entry name" value="HTTM"/>
    <property type="match status" value="1"/>
</dbReference>
<sequence>METEQAPRVAPAPHQPAAQASAAHAQRLLDRLGTPRTVLTRPPISLYAAAVLRIGYGLLYLALLLREFPHRNEIWGPGSPWTPALAVELFHQTDWSSILTLSDSQAYFEACYALALVTSAVFMLGWHTRAVSVLFAIVVTSFHARAVFMTDGGDNLILLMALYLPFTACGRRWSLDARRARIRASEGKAARSAGIRGAGDLVGRLGCARRLLTTVLHNCGMFVIAAQVCFLYGSAGLYKVQGGSWGSGTALHYVLNLDLFRPWPALSLLVDSRPMLVAVASYATVLLQVAFPFVLFGRYKYLVLTMLLGMHVGIAVLLGLPVFSGAMIIADAVFLPDRFWTALGHAGRSTLRRTIEGGVGTLFTAEATPVPPQTGSAG</sequence>
<gene>
    <name evidence="7" type="ORF">OHA16_34865</name>
</gene>
<dbReference type="EMBL" id="CP108110">
    <property type="protein sequence ID" value="WUQ87709.1"/>
    <property type="molecule type" value="Genomic_DNA"/>
</dbReference>
<evidence type="ECO:0000313" key="8">
    <source>
        <dbReference type="Proteomes" id="UP001432222"/>
    </source>
</evidence>
<evidence type="ECO:0000256" key="4">
    <source>
        <dbReference type="ARBA" id="ARBA00023136"/>
    </source>
</evidence>
<keyword evidence="2 5" id="KW-0812">Transmembrane</keyword>
<reference evidence="7" key="1">
    <citation type="submission" date="2022-10" db="EMBL/GenBank/DDBJ databases">
        <title>The complete genomes of actinobacterial strains from the NBC collection.</title>
        <authorList>
            <person name="Joergensen T.S."/>
            <person name="Alvarez Arevalo M."/>
            <person name="Sterndorff E.B."/>
            <person name="Faurdal D."/>
            <person name="Vuksanovic O."/>
            <person name="Mourched A.-S."/>
            <person name="Charusanti P."/>
            <person name="Shaw S."/>
            <person name="Blin K."/>
            <person name="Weber T."/>
        </authorList>
    </citation>
    <scope>NUCLEOTIDE SEQUENCE</scope>
    <source>
        <strain evidence="7">NBC_00222</strain>
    </source>
</reference>
<dbReference type="InterPro" id="IPR011020">
    <property type="entry name" value="HTTM-like"/>
</dbReference>
<evidence type="ECO:0000313" key="7">
    <source>
        <dbReference type="EMBL" id="WUQ87709.1"/>
    </source>
</evidence>
<dbReference type="InterPro" id="IPR052964">
    <property type="entry name" value="Sporulation_signal_mat"/>
</dbReference>
<dbReference type="PANTHER" id="PTHR39535:SF2">
    <property type="entry name" value="HTTM DOMAIN-CONTAINING PROTEIN"/>
    <property type="match status" value="1"/>
</dbReference>
<feature type="transmembrane region" description="Helical" evidence="5">
    <location>
        <begin position="219"/>
        <end position="238"/>
    </location>
</feature>
<evidence type="ECO:0000256" key="2">
    <source>
        <dbReference type="ARBA" id="ARBA00022692"/>
    </source>
</evidence>
<feature type="transmembrane region" description="Helical" evidence="5">
    <location>
        <begin position="156"/>
        <end position="173"/>
    </location>
</feature>
<feature type="transmembrane region" description="Helical" evidence="5">
    <location>
        <begin position="308"/>
        <end position="330"/>
    </location>
</feature>
<name>A0ABZ1UBX9_9ACTN</name>
<keyword evidence="8" id="KW-1185">Reference proteome</keyword>
<feature type="transmembrane region" description="Helical" evidence="5">
    <location>
        <begin position="106"/>
        <end position="126"/>
    </location>
</feature>
<protein>
    <submittedName>
        <fullName evidence="7">HTTM domain-containing protein</fullName>
    </submittedName>
</protein>
<evidence type="ECO:0000259" key="6">
    <source>
        <dbReference type="SMART" id="SM00752"/>
    </source>
</evidence>
<feature type="transmembrane region" description="Helical" evidence="5">
    <location>
        <begin position="133"/>
        <end position="150"/>
    </location>
</feature>
<keyword evidence="4 5" id="KW-0472">Membrane</keyword>
<dbReference type="Proteomes" id="UP001432222">
    <property type="component" value="Chromosome"/>
</dbReference>
<evidence type="ECO:0000256" key="1">
    <source>
        <dbReference type="ARBA" id="ARBA00004127"/>
    </source>
</evidence>
<proteinExistence type="predicted"/>
<evidence type="ECO:0000256" key="5">
    <source>
        <dbReference type="SAM" id="Phobius"/>
    </source>
</evidence>
<feature type="transmembrane region" description="Helical" evidence="5">
    <location>
        <begin position="275"/>
        <end position="296"/>
    </location>
</feature>
<organism evidence="7 8">
    <name type="scientific">Kitasatospora purpeofusca</name>
    <dbReference type="NCBI Taxonomy" id="67352"/>
    <lineage>
        <taxon>Bacteria</taxon>
        <taxon>Bacillati</taxon>
        <taxon>Actinomycetota</taxon>
        <taxon>Actinomycetes</taxon>
        <taxon>Kitasatosporales</taxon>
        <taxon>Streptomycetaceae</taxon>
        <taxon>Kitasatospora</taxon>
    </lineage>
</organism>